<evidence type="ECO:0000313" key="2">
    <source>
        <dbReference type="EMBL" id="AZP04520.1"/>
    </source>
</evidence>
<dbReference type="Gene3D" id="3.40.50.1110">
    <property type="entry name" value="SGNH hydrolase"/>
    <property type="match status" value="1"/>
</dbReference>
<evidence type="ECO:0000259" key="1">
    <source>
        <dbReference type="Pfam" id="PF13472"/>
    </source>
</evidence>
<dbReference type="GO" id="GO:0004622">
    <property type="term" value="F:phosphatidylcholine lysophospholipase activity"/>
    <property type="evidence" value="ECO:0007669"/>
    <property type="project" value="TreeGrafter"/>
</dbReference>
<gene>
    <name evidence="2" type="ORF">EJN90_07670</name>
</gene>
<accession>A0A3S9HAW2</accession>
<dbReference type="InterPro" id="IPR036514">
    <property type="entry name" value="SGNH_hydro_sf"/>
</dbReference>
<dbReference type="CDD" id="cd01834">
    <property type="entry name" value="SGNH_hydrolase_like_2"/>
    <property type="match status" value="1"/>
</dbReference>
<feature type="domain" description="SGNH hydrolase-type esterase" evidence="1">
    <location>
        <begin position="11"/>
        <end position="198"/>
    </location>
</feature>
<dbReference type="AlphaFoldDB" id="A0A3S9HAW2"/>
<dbReference type="PANTHER" id="PTHR30383">
    <property type="entry name" value="THIOESTERASE 1/PROTEASE 1/LYSOPHOSPHOLIPASE L1"/>
    <property type="match status" value="1"/>
</dbReference>
<name>A0A3S9HAW2_9LACT</name>
<organism evidence="2 3">
    <name type="scientific">Jeotgalibaca ciconiae</name>
    <dbReference type="NCBI Taxonomy" id="2496265"/>
    <lineage>
        <taxon>Bacteria</taxon>
        <taxon>Bacillati</taxon>
        <taxon>Bacillota</taxon>
        <taxon>Bacilli</taxon>
        <taxon>Lactobacillales</taxon>
        <taxon>Carnobacteriaceae</taxon>
        <taxon>Jeotgalibaca</taxon>
    </lineage>
</organism>
<proteinExistence type="predicted"/>
<dbReference type="KEGG" id="jeh:EJN90_07670"/>
<dbReference type="EMBL" id="CP034465">
    <property type="protein sequence ID" value="AZP04520.1"/>
    <property type="molecule type" value="Genomic_DNA"/>
</dbReference>
<dbReference type="OrthoDB" id="9794725at2"/>
<dbReference type="InterPro" id="IPR013830">
    <property type="entry name" value="SGNH_hydro"/>
</dbReference>
<dbReference type="InterPro" id="IPR051532">
    <property type="entry name" value="Ester_Hydrolysis_Enzymes"/>
</dbReference>
<reference evidence="3" key="1">
    <citation type="submission" date="2018-12" db="EMBL/GenBank/DDBJ databases">
        <title>Complete genome sequencing of Jeotgalibaca sp. H21T32.</title>
        <authorList>
            <person name="Bae J.-W."/>
            <person name="Lee S.-Y."/>
        </authorList>
    </citation>
    <scope>NUCLEOTIDE SEQUENCE [LARGE SCALE GENOMIC DNA]</scope>
    <source>
        <strain evidence="3">H21T32</strain>
    </source>
</reference>
<dbReference type="SUPFAM" id="SSF52266">
    <property type="entry name" value="SGNH hydrolase"/>
    <property type="match status" value="1"/>
</dbReference>
<protein>
    <submittedName>
        <fullName evidence="2">GDSL family lipase</fullName>
    </submittedName>
</protein>
<evidence type="ECO:0000313" key="3">
    <source>
        <dbReference type="Proteomes" id="UP000273326"/>
    </source>
</evidence>
<keyword evidence="3" id="KW-1185">Reference proteome</keyword>
<dbReference type="Pfam" id="PF13472">
    <property type="entry name" value="Lipase_GDSL_2"/>
    <property type="match status" value="1"/>
</dbReference>
<dbReference type="RefSeq" id="WP_126110017.1">
    <property type="nucleotide sequence ID" value="NZ_CP034465.1"/>
</dbReference>
<dbReference type="PANTHER" id="PTHR30383:SF5">
    <property type="entry name" value="SGNH HYDROLASE-TYPE ESTERASE DOMAIN-CONTAINING PROTEIN"/>
    <property type="match status" value="1"/>
</dbReference>
<dbReference type="Proteomes" id="UP000273326">
    <property type="component" value="Chromosome"/>
</dbReference>
<sequence length="211" mass="23768">MKLKKDDLILFIGDSITDVGRDRSNLYSLGSGYPLMVAGALSARYPELNLQFLNKGIGGNKITDLEERWQEDCLDLKPDVVSILIGINDTWHTIGSNAFGTSEYLNSFETKYRALLTEVKEKLQAQIIILEPFVLSEPIDRLEWRKDLDPRIQIVRKLANEFAVEFIPLDGILNSLGMKTGYTYLTGDDGVHPTVAGHGVIAEEWLKRIEK</sequence>